<evidence type="ECO:0000313" key="13">
    <source>
        <dbReference type="Proteomes" id="UP000007304"/>
    </source>
</evidence>
<keyword evidence="5 11" id="KW-0963">Cytoplasm</keyword>
<comment type="subcellular location">
    <subcellularLocation>
        <location evidence="2">Cytoplasmic vesicle</location>
        <location evidence="2">COPI-coated vesicle membrane</location>
        <topology evidence="2">Peripheral membrane protein</topology>
        <orientation evidence="2">Cytoplasmic side</orientation>
    </subcellularLocation>
    <subcellularLocation>
        <location evidence="1">Golgi apparatus membrane</location>
        <topology evidence="1">Peripheral membrane protein</topology>
        <orientation evidence="1">Cytoplasmic side</orientation>
    </subcellularLocation>
</comment>
<dbReference type="GO" id="GO:0006890">
    <property type="term" value="P:retrograde vesicle-mediated transport, Golgi to endoplasmic reticulum"/>
    <property type="evidence" value="ECO:0007669"/>
    <property type="project" value="UniProtKB-UniRule"/>
</dbReference>
<dbReference type="EMBL" id="JH226131">
    <property type="protein sequence ID" value="EHY54675.1"/>
    <property type="molecule type" value="Genomic_DNA"/>
</dbReference>
<dbReference type="HOGENOM" id="CLU_049363_1_0_1"/>
<dbReference type="InParanoid" id="H6BR40"/>
<dbReference type="SUPFAM" id="SSF48452">
    <property type="entry name" value="TPR-like"/>
    <property type="match status" value="1"/>
</dbReference>
<evidence type="ECO:0000256" key="4">
    <source>
        <dbReference type="ARBA" id="ARBA00022448"/>
    </source>
</evidence>
<dbReference type="FunCoup" id="H6BR40">
    <property type="interactions" value="197"/>
</dbReference>
<dbReference type="InterPro" id="IPR011990">
    <property type="entry name" value="TPR-like_helical_dom_sf"/>
</dbReference>
<dbReference type="AlphaFoldDB" id="H6BR40"/>
<keyword evidence="4 11" id="KW-0813">Transport</keyword>
<dbReference type="GO" id="GO:0015031">
    <property type="term" value="P:protein transport"/>
    <property type="evidence" value="ECO:0007669"/>
    <property type="project" value="UniProtKB-UniRule"/>
</dbReference>
<dbReference type="GO" id="GO:0006888">
    <property type="term" value="P:endoplasmic reticulum to Golgi vesicle-mediated transport"/>
    <property type="evidence" value="ECO:0007669"/>
    <property type="project" value="TreeGrafter"/>
</dbReference>
<keyword evidence="7 11" id="KW-0653">Protein transport</keyword>
<evidence type="ECO:0000256" key="7">
    <source>
        <dbReference type="ARBA" id="ARBA00022927"/>
    </source>
</evidence>
<dbReference type="eggNOG" id="KOG3081">
    <property type="taxonomic scope" value="Eukaryota"/>
</dbReference>
<name>H6BR40_EXODN</name>
<sequence>MDPFSGEGELLNITTAFYTHAYQTVLDYDTSALSTENQKTAQLLKYRAQIALGQASYVLSSPLKTAKDAASKSILALAQQQQDPSSTSAVQTALSLAESDGEDPTVQICAGTVLAAAGEYAKAIELLSKHQGNLEAVALLVQIHLLQNRTDLAVKEVSAAKRWAQDSLLINLAESWTNIREGGSEKYQSAFYVYEELANTPGTTSPTALVGQAVAELHLGRHEEAEAALQQAMNLENADVQAIANSVVLASVMGKKTDVVQGLLQQLQQKDDQHPLIKDLAEKSAAFDAAAAKYAPKVAAA</sequence>
<dbReference type="PANTHER" id="PTHR10805">
    <property type="entry name" value="COATOMER SUBUNIT EPSILON"/>
    <property type="match status" value="1"/>
</dbReference>
<accession>H6BR40</accession>
<dbReference type="RefSeq" id="XP_009155136.1">
    <property type="nucleotide sequence ID" value="XM_009156888.1"/>
</dbReference>
<dbReference type="GeneID" id="20307481"/>
<dbReference type="InterPro" id="IPR006822">
    <property type="entry name" value="Coatomer_esu"/>
</dbReference>
<dbReference type="STRING" id="858893.H6BR40"/>
<dbReference type="GO" id="GO:0006891">
    <property type="term" value="P:intra-Golgi vesicle-mediated transport"/>
    <property type="evidence" value="ECO:0007669"/>
    <property type="project" value="TreeGrafter"/>
</dbReference>
<keyword evidence="10 11" id="KW-0968">Cytoplasmic vesicle</keyword>
<organism evidence="12 13">
    <name type="scientific">Exophiala dermatitidis (strain ATCC 34100 / CBS 525.76 / NIH/UT8656)</name>
    <name type="common">Black yeast</name>
    <name type="synonym">Wangiella dermatitidis</name>
    <dbReference type="NCBI Taxonomy" id="858893"/>
    <lineage>
        <taxon>Eukaryota</taxon>
        <taxon>Fungi</taxon>
        <taxon>Dikarya</taxon>
        <taxon>Ascomycota</taxon>
        <taxon>Pezizomycotina</taxon>
        <taxon>Eurotiomycetes</taxon>
        <taxon>Chaetothyriomycetidae</taxon>
        <taxon>Chaetothyriales</taxon>
        <taxon>Herpotrichiellaceae</taxon>
        <taxon>Exophiala</taxon>
    </lineage>
</organism>
<evidence type="ECO:0000256" key="2">
    <source>
        <dbReference type="ARBA" id="ARBA00004347"/>
    </source>
</evidence>
<dbReference type="Proteomes" id="UP000007304">
    <property type="component" value="Unassembled WGS sequence"/>
</dbReference>
<evidence type="ECO:0000256" key="9">
    <source>
        <dbReference type="ARBA" id="ARBA00023136"/>
    </source>
</evidence>
<dbReference type="Pfam" id="PF04733">
    <property type="entry name" value="Coatomer_E"/>
    <property type="match status" value="1"/>
</dbReference>
<dbReference type="GO" id="GO:0000139">
    <property type="term" value="C:Golgi membrane"/>
    <property type="evidence" value="ECO:0007669"/>
    <property type="project" value="UniProtKB-SubCell"/>
</dbReference>
<evidence type="ECO:0000256" key="5">
    <source>
        <dbReference type="ARBA" id="ARBA00022490"/>
    </source>
</evidence>
<comment type="similarity">
    <text evidence="3 11">Belongs to the COPE family.</text>
</comment>
<keyword evidence="8 11" id="KW-0333">Golgi apparatus</keyword>
<evidence type="ECO:0000256" key="1">
    <source>
        <dbReference type="ARBA" id="ARBA00004255"/>
    </source>
</evidence>
<protein>
    <recommendedName>
        <fullName evidence="11">Coatomer subunit epsilon</fullName>
    </recommendedName>
</protein>
<dbReference type="VEuPathDB" id="FungiDB:HMPREF1120_02842"/>
<keyword evidence="13" id="KW-1185">Reference proteome</keyword>
<evidence type="ECO:0000313" key="12">
    <source>
        <dbReference type="EMBL" id="EHY54675.1"/>
    </source>
</evidence>
<proteinExistence type="inferred from homology"/>
<gene>
    <name evidence="12" type="ORF">HMPREF1120_02842</name>
</gene>
<dbReference type="GO" id="GO:0005198">
    <property type="term" value="F:structural molecule activity"/>
    <property type="evidence" value="ECO:0007669"/>
    <property type="project" value="UniProtKB-UniRule"/>
</dbReference>
<dbReference type="Gene3D" id="1.25.40.10">
    <property type="entry name" value="Tetratricopeptide repeat domain"/>
    <property type="match status" value="1"/>
</dbReference>
<dbReference type="PANTHER" id="PTHR10805:SF0">
    <property type="entry name" value="COATOMER SUBUNIT EPSILON"/>
    <property type="match status" value="1"/>
</dbReference>
<dbReference type="GO" id="GO:0030126">
    <property type="term" value="C:COPI vesicle coat"/>
    <property type="evidence" value="ECO:0007669"/>
    <property type="project" value="TreeGrafter"/>
</dbReference>
<evidence type="ECO:0000256" key="8">
    <source>
        <dbReference type="ARBA" id="ARBA00023034"/>
    </source>
</evidence>
<keyword evidence="6 11" id="KW-0931">ER-Golgi transport</keyword>
<evidence type="ECO:0000256" key="10">
    <source>
        <dbReference type="ARBA" id="ARBA00023329"/>
    </source>
</evidence>
<dbReference type="PIRSF" id="PIRSF016478">
    <property type="entry name" value="Coatomer_esu"/>
    <property type="match status" value="1"/>
</dbReference>
<evidence type="ECO:0000256" key="11">
    <source>
        <dbReference type="PIRNR" id="PIRNR016478"/>
    </source>
</evidence>
<evidence type="ECO:0000256" key="6">
    <source>
        <dbReference type="ARBA" id="ARBA00022892"/>
    </source>
</evidence>
<evidence type="ECO:0000256" key="3">
    <source>
        <dbReference type="ARBA" id="ARBA00008827"/>
    </source>
</evidence>
<dbReference type="OrthoDB" id="310217at2759"/>
<comment type="function">
    <text evidence="11">The coatomer is a cytosolic protein complex that binds to dilysine motifs and reversibly associates with Golgi non-clathrin-coated vesicles, which further mediate biosynthetic protein transport from the ER, via the Golgi up to the trans Golgi network. The coatomer complex is required for budding from Golgi membranes, and is essential for the retrograde Golgi-to-ER transport of dilysine-tagged proteins.</text>
</comment>
<keyword evidence="9 11" id="KW-0472">Membrane</keyword>
<dbReference type="OMA" id="MIVLSQH"/>
<reference evidence="12" key="1">
    <citation type="submission" date="2011-07" db="EMBL/GenBank/DDBJ databases">
        <title>The Genome Sequence of Exophiala (Wangiella) dermatitidis NIH/UT8656.</title>
        <authorList>
            <consortium name="The Broad Institute Genome Sequencing Platform"/>
            <person name="Cuomo C."/>
            <person name="Wang Z."/>
            <person name="Hunicke-Smith S."/>
            <person name="Szanislo P.J."/>
            <person name="Earl A."/>
            <person name="Young S.K."/>
            <person name="Zeng Q."/>
            <person name="Gargeya S."/>
            <person name="Fitzgerald M."/>
            <person name="Haas B."/>
            <person name="Abouelleil A."/>
            <person name="Alvarado L."/>
            <person name="Arachchi H.M."/>
            <person name="Berlin A."/>
            <person name="Brown A."/>
            <person name="Chapman S.B."/>
            <person name="Chen Z."/>
            <person name="Dunbar C."/>
            <person name="Freedman E."/>
            <person name="Gearin G."/>
            <person name="Gellesch M."/>
            <person name="Goldberg J."/>
            <person name="Griggs A."/>
            <person name="Gujja S."/>
            <person name="Heiman D."/>
            <person name="Howarth C."/>
            <person name="Larson L."/>
            <person name="Lui A."/>
            <person name="MacDonald P.J.P."/>
            <person name="Montmayeur A."/>
            <person name="Murphy C."/>
            <person name="Neiman D."/>
            <person name="Pearson M."/>
            <person name="Priest M."/>
            <person name="Roberts A."/>
            <person name="Saif S."/>
            <person name="Shea T."/>
            <person name="Shenoy N."/>
            <person name="Sisk P."/>
            <person name="Stolte C."/>
            <person name="Sykes S."/>
            <person name="Wortman J."/>
            <person name="Nusbaum C."/>
            <person name="Birren B."/>
        </authorList>
    </citation>
    <scope>NUCLEOTIDE SEQUENCE</scope>
    <source>
        <strain evidence="12">NIH/UT8656</strain>
    </source>
</reference>